<reference evidence="9 10" key="1">
    <citation type="journal article" date="2019" name="Int. J. Syst. Evol. Microbiol.">
        <title>The Global Catalogue of Microorganisms (GCM) 10K type strain sequencing project: providing services to taxonomists for standard genome sequencing and annotation.</title>
        <authorList>
            <consortium name="The Broad Institute Genomics Platform"/>
            <consortium name="The Broad Institute Genome Sequencing Center for Infectious Disease"/>
            <person name="Wu L."/>
            <person name="Ma J."/>
        </authorList>
    </citation>
    <scope>NUCLEOTIDE SEQUENCE [LARGE SCALE GENOMIC DNA]</scope>
    <source>
        <strain evidence="9 10">JCM 9933</strain>
    </source>
</reference>
<evidence type="ECO:0000256" key="1">
    <source>
        <dbReference type="ARBA" id="ARBA00004651"/>
    </source>
</evidence>
<keyword evidence="3" id="KW-1003">Cell membrane</keyword>
<evidence type="ECO:0000256" key="5">
    <source>
        <dbReference type="ARBA" id="ARBA00022989"/>
    </source>
</evidence>
<evidence type="ECO:0000256" key="7">
    <source>
        <dbReference type="SAM" id="MobiDB-lite"/>
    </source>
</evidence>
<comment type="similarity">
    <text evidence="2">Belongs to the NrfD family.</text>
</comment>
<evidence type="ECO:0008006" key="11">
    <source>
        <dbReference type="Google" id="ProtNLM"/>
    </source>
</evidence>
<evidence type="ECO:0000313" key="10">
    <source>
        <dbReference type="Proteomes" id="UP001501588"/>
    </source>
</evidence>
<protein>
    <recommendedName>
        <fullName evidence="11">Polysulfide reductase NrfD</fullName>
    </recommendedName>
</protein>
<feature type="transmembrane region" description="Helical" evidence="8">
    <location>
        <begin position="25"/>
        <end position="48"/>
    </location>
</feature>
<dbReference type="EMBL" id="BAAAFZ010000106">
    <property type="protein sequence ID" value="GAA0606076.1"/>
    <property type="molecule type" value="Genomic_DNA"/>
</dbReference>
<accession>A0ABN1G890</accession>
<evidence type="ECO:0000256" key="8">
    <source>
        <dbReference type="SAM" id="Phobius"/>
    </source>
</evidence>
<evidence type="ECO:0000313" key="9">
    <source>
        <dbReference type="EMBL" id="GAA0606076.1"/>
    </source>
</evidence>
<feature type="transmembrane region" description="Helical" evidence="8">
    <location>
        <begin position="100"/>
        <end position="122"/>
    </location>
</feature>
<keyword evidence="4 8" id="KW-0812">Transmembrane</keyword>
<feature type="transmembrane region" description="Helical" evidence="8">
    <location>
        <begin position="60"/>
        <end position="80"/>
    </location>
</feature>
<proteinExistence type="inferred from homology"/>
<evidence type="ECO:0000256" key="3">
    <source>
        <dbReference type="ARBA" id="ARBA00022475"/>
    </source>
</evidence>
<organism evidence="9 10">
    <name type="scientific">Craurococcus roseus</name>
    <dbReference type="NCBI Taxonomy" id="77585"/>
    <lineage>
        <taxon>Bacteria</taxon>
        <taxon>Pseudomonadati</taxon>
        <taxon>Pseudomonadota</taxon>
        <taxon>Alphaproteobacteria</taxon>
        <taxon>Acetobacterales</taxon>
        <taxon>Acetobacteraceae</taxon>
        <taxon>Craurococcus</taxon>
    </lineage>
</organism>
<gene>
    <name evidence="9" type="ORF">GCM10009416_49240</name>
</gene>
<feature type="region of interest" description="Disordered" evidence="7">
    <location>
        <begin position="300"/>
        <end position="319"/>
    </location>
</feature>
<dbReference type="Gene3D" id="1.20.1630.10">
    <property type="entry name" value="Formate dehydrogenase/DMSO reductase domain"/>
    <property type="match status" value="1"/>
</dbReference>
<keyword evidence="10" id="KW-1185">Reference proteome</keyword>
<evidence type="ECO:0000256" key="2">
    <source>
        <dbReference type="ARBA" id="ARBA00008929"/>
    </source>
</evidence>
<evidence type="ECO:0000256" key="4">
    <source>
        <dbReference type="ARBA" id="ARBA00022692"/>
    </source>
</evidence>
<keyword evidence="5 8" id="KW-1133">Transmembrane helix</keyword>
<dbReference type="Pfam" id="PF03916">
    <property type="entry name" value="NrfD"/>
    <property type="match status" value="1"/>
</dbReference>
<name>A0ABN1G890_9PROT</name>
<dbReference type="Proteomes" id="UP001501588">
    <property type="component" value="Unassembled WGS sequence"/>
</dbReference>
<dbReference type="InterPro" id="IPR005614">
    <property type="entry name" value="NrfD-like"/>
</dbReference>
<comment type="caution">
    <text evidence="9">The sequence shown here is derived from an EMBL/GenBank/DDBJ whole genome shotgun (WGS) entry which is preliminary data.</text>
</comment>
<evidence type="ECO:0000256" key="6">
    <source>
        <dbReference type="ARBA" id="ARBA00023136"/>
    </source>
</evidence>
<comment type="subcellular location">
    <subcellularLocation>
        <location evidence="1">Cell membrane</location>
        <topology evidence="1">Multi-pass membrane protein</topology>
    </subcellularLocation>
</comment>
<sequence length="319" mass="32794">MEEPWRGETYHGRSALKPAGFDWKVAAYILAQGVAGSAQVIAGAARAAGGADGDGLVRRARLLSVAGNLLGTAVLVGHLKTPKRWYNMLRIVRPQSPMSWGSWLLVVFGAASAATALGELLGGRFRWAWRLGEAAQAPASLAGAGMSVYTASLLSTTSNPLWSAAPVPLAAGFGAASMANAASALALLQRNAGEHESARRLETLAALAAGGEYAAMRAAERRWSEVGVEAPLREGGPKALFGPAAKGLGVALPVAAQALALVSGPGAPARDRLPPVASLGLLVGGFALRHALLRAGDDSAKRPGDYFRAAQGQPNRADR</sequence>
<keyword evidence="6 8" id="KW-0472">Membrane</keyword>